<comment type="caution">
    <text evidence="2">The sequence shown here is derived from an EMBL/GenBank/DDBJ whole genome shotgun (WGS) entry which is preliminary data.</text>
</comment>
<protein>
    <submittedName>
        <fullName evidence="2">Uncharacterized protein</fullName>
    </submittedName>
</protein>
<evidence type="ECO:0000313" key="2">
    <source>
        <dbReference type="EMBL" id="RBW51452.1"/>
    </source>
</evidence>
<organism evidence="2 3">
    <name type="scientific">Phaeobacter gallaeciensis</name>
    <dbReference type="NCBI Taxonomy" id="60890"/>
    <lineage>
        <taxon>Bacteria</taxon>
        <taxon>Pseudomonadati</taxon>
        <taxon>Pseudomonadota</taxon>
        <taxon>Alphaproteobacteria</taxon>
        <taxon>Rhodobacterales</taxon>
        <taxon>Roseobacteraceae</taxon>
        <taxon>Phaeobacter</taxon>
    </lineage>
</organism>
<evidence type="ECO:0000313" key="3">
    <source>
        <dbReference type="Proteomes" id="UP000252706"/>
    </source>
</evidence>
<dbReference type="Proteomes" id="UP000252706">
    <property type="component" value="Unassembled WGS sequence"/>
</dbReference>
<dbReference type="RefSeq" id="WP_113824810.1">
    <property type="nucleotide sequence ID" value="NZ_QOCE01000045.1"/>
</dbReference>
<dbReference type="AlphaFoldDB" id="A0A366WTT0"/>
<gene>
    <name evidence="2" type="ORF">DS909_17765</name>
</gene>
<accession>A0A366WTT0</accession>
<feature type="region of interest" description="Disordered" evidence="1">
    <location>
        <begin position="55"/>
        <end position="87"/>
    </location>
</feature>
<evidence type="ECO:0000256" key="1">
    <source>
        <dbReference type="SAM" id="MobiDB-lite"/>
    </source>
</evidence>
<dbReference type="OrthoDB" id="7875768at2"/>
<reference evidence="2 3" key="1">
    <citation type="submission" date="2018-07" db="EMBL/GenBank/DDBJ databases">
        <title>Modular assembly of carbohydrate-degrading microbial communities in the ocean.</title>
        <authorList>
            <person name="Enke T.N."/>
            <person name="Datta M.S."/>
            <person name="Schwartzman J.A."/>
            <person name="Cermak N."/>
            <person name="Schmitz D.A."/>
            <person name="Barrere J."/>
            <person name="Cordero O.X."/>
        </authorList>
    </citation>
    <scope>NUCLEOTIDE SEQUENCE [LARGE SCALE GENOMIC DNA]</scope>
    <source>
        <strain evidence="2 3">C3M10</strain>
    </source>
</reference>
<dbReference type="EMBL" id="QOCE01000045">
    <property type="protein sequence ID" value="RBW51452.1"/>
    <property type="molecule type" value="Genomic_DNA"/>
</dbReference>
<name>A0A366WTT0_9RHOB</name>
<proteinExistence type="predicted"/>
<sequence>MSDPVTNLEIEDVLSSIRRLVSEEGRSEARAEVVKPARTTDRLVLTPALRVAETLDEDEAESVVPVEDAASSQSSDPVDLGDEPWTVPDATLYEAAQAASTDPYDADYTVKDHFEETDWENGETPTADVEWAQVKPDQELDDVDVTSKDQLLSETENEGPFLEDEVSEEVNFEAELEPAALDPIDSLSAKIQALEAAIGRTPDQWEPDGESDEAYSGTRIETIAWQDHEPNSVVFEEDERSDVEAVPSDREMAGIEMPDVAPPSEVDPIHEDLSFQTDDVPVEPQNEVEDEVQAGGERDILMSDDTILDEESLRELVADIVRQELQGALGERITRNVRKLVRREIHRALTAQELE</sequence>